<organism evidence="2 3">
    <name type="scientific">Nocardia thailandica</name>
    <dbReference type="NCBI Taxonomy" id="257275"/>
    <lineage>
        <taxon>Bacteria</taxon>
        <taxon>Bacillati</taxon>
        <taxon>Actinomycetota</taxon>
        <taxon>Actinomycetes</taxon>
        <taxon>Mycobacteriales</taxon>
        <taxon>Nocardiaceae</taxon>
        <taxon>Nocardia</taxon>
    </lineage>
</organism>
<feature type="transmembrane region" description="Helical" evidence="1">
    <location>
        <begin position="62"/>
        <end position="82"/>
    </location>
</feature>
<evidence type="ECO:0000313" key="2">
    <source>
        <dbReference type="EMBL" id="MFF0546007.1"/>
    </source>
</evidence>
<feature type="transmembrane region" description="Helical" evidence="1">
    <location>
        <begin position="38"/>
        <end position="56"/>
    </location>
</feature>
<dbReference type="PANTHER" id="PTHR20992">
    <property type="entry name" value="AT15442P-RELATED"/>
    <property type="match status" value="1"/>
</dbReference>
<name>A0ABW6PUA5_9NOCA</name>
<dbReference type="Proteomes" id="UP001601444">
    <property type="component" value="Unassembled WGS sequence"/>
</dbReference>
<evidence type="ECO:0000313" key="3">
    <source>
        <dbReference type="Proteomes" id="UP001601444"/>
    </source>
</evidence>
<dbReference type="PANTHER" id="PTHR20992:SF9">
    <property type="entry name" value="AT15442P-RELATED"/>
    <property type="match status" value="1"/>
</dbReference>
<dbReference type="RefSeq" id="WP_387702445.1">
    <property type="nucleotide sequence ID" value="NZ_JBIAMX010000017.1"/>
</dbReference>
<dbReference type="Pfam" id="PF04087">
    <property type="entry name" value="DUF389"/>
    <property type="match status" value="1"/>
</dbReference>
<gene>
    <name evidence="2" type="ORF">ACFYTF_24525</name>
</gene>
<dbReference type="EMBL" id="JBIAMX010000017">
    <property type="protein sequence ID" value="MFF0546007.1"/>
    <property type="molecule type" value="Genomic_DNA"/>
</dbReference>
<reference evidence="2 3" key="1">
    <citation type="submission" date="2024-10" db="EMBL/GenBank/DDBJ databases">
        <title>The Natural Products Discovery Center: Release of the First 8490 Sequenced Strains for Exploring Actinobacteria Biosynthetic Diversity.</title>
        <authorList>
            <person name="Kalkreuter E."/>
            <person name="Kautsar S.A."/>
            <person name="Yang D."/>
            <person name="Bader C.D."/>
            <person name="Teijaro C.N."/>
            <person name="Fluegel L."/>
            <person name="Davis C.M."/>
            <person name="Simpson J.R."/>
            <person name="Lauterbach L."/>
            <person name="Steele A.D."/>
            <person name="Gui C."/>
            <person name="Meng S."/>
            <person name="Li G."/>
            <person name="Viehrig K."/>
            <person name="Ye F."/>
            <person name="Su P."/>
            <person name="Kiefer A.F."/>
            <person name="Nichols A."/>
            <person name="Cepeda A.J."/>
            <person name="Yan W."/>
            <person name="Fan B."/>
            <person name="Jiang Y."/>
            <person name="Adhikari A."/>
            <person name="Zheng C.-J."/>
            <person name="Schuster L."/>
            <person name="Cowan T.M."/>
            <person name="Smanski M.J."/>
            <person name="Chevrette M.G."/>
            <person name="De Carvalho L.P.S."/>
            <person name="Shen B."/>
        </authorList>
    </citation>
    <scope>NUCLEOTIDE SEQUENCE [LARGE SCALE GENOMIC DNA]</scope>
    <source>
        <strain evidence="2 3">NPDC004045</strain>
    </source>
</reference>
<feature type="transmembrane region" description="Helical" evidence="1">
    <location>
        <begin position="94"/>
        <end position="115"/>
    </location>
</feature>
<accession>A0ABW6PUA5</accession>
<keyword evidence="1" id="KW-0812">Transmembrane</keyword>
<dbReference type="NCBIfam" id="TIGR00341">
    <property type="entry name" value="TIGR00341 family protein"/>
    <property type="match status" value="1"/>
</dbReference>
<sequence length="324" mass="33025">MAGTVVEYLIPQSQRRTPDELVDRLDLGDGDIRAKQSAFWLMLVLSGVIAISGVIGDSTATVIGAMIVAPLSVPILGVALGIVTGRGGLLGRSLVFVAAGVVIVVVLGFVFAQLLPNPVNVLSNGQVLGRTSPKLVDLTAAVATGLVAAVAVVRRDVGDVLPGVAIAISLVPPLGVVGVCLGSGAPALALGAFVLFASNVVAMVVTATVVLLLTGYRQDGTRRTRAYLVLAAAAVLVAVPLVVNSLSTLWAGQIADATRAWLGDDPHAEVLDVTLHGDVATVTVLSGADLPPLSLLQSAVDDVVPWHPSVVLVHNVGGRIDRGD</sequence>
<feature type="transmembrane region" description="Helical" evidence="1">
    <location>
        <begin position="160"/>
        <end position="184"/>
    </location>
</feature>
<keyword evidence="1" id="KW-1133">Transmembrane helix</keyword>
<keyword evidence="1" id="KW-0472">Membrane</keyword>
<feature type="transmembrane region" description="Helical" evidence="1">
    <location>
        <begin position="135"/>
        <end position="153"/>
    </location>
</feature>
<feature type="transmembrane region" description="Helical" evidence="1">
    <location>
        <begin position="190"/>
        <end position="214"/>
    </location>
</feature>
<dbReference type="InterPro" id="IPR005240">
    <property type="entry name" value="DUF389"/>
</dbReference>
<feature type="transmembrane region" description="Helical" evidence="1">
    <location>
        <begin position="226"/>
        <end position="250"/>
    </location>
</feature>
<proteinExistence type="predicted"/>
<evidence type="ECO:0000256" key="1">
    <source>
        <dbReference type="SAM" id="Phobius"/>
    </source>
</evidence>
<comment type="caution">
    <text evidence="2">The sequence shown here is derived from an EMBL/GenBank/DDBJ whole genome shotgun (WGS) entry which is preliminary data.</text>
</comment>
<keyword evidence="3" id="KW-1185">Reference proteome</keyword>
<protein>
    <submittedName>
        <fullName evidence="2">TIGR00341 family protein</fullName>
    </submittedName>
</protein>